<name>A0A6J5PUD4_9CAUD</name>
<organism evidence="1">
    <name type="scientific">uncultured Caudovirales phage</name>
    <dbReference type="NCBI Taxonomy" id="2100421"/>
    <lineage>
        <taxon>Viruses</taxon>
        <taxon>Duplodnaviria</taxon>
        <taxon>Heunggongvirae</taxon>
        <taxon>Uroviricota</taxon>
        <taxon>Caudoviricetes</taxon>
        <taxon>Peduoviridae</taxon>
        <taxon>Maltschvirus</taxon>
        <taxon>Maltschvirus maltsch</taxon>
    </lineage>
</organism>
<proteinExistence type="predicted"/>
<protein>
    <submittedName>
        <fullName evidence="1">Uncharacterized protein</fullName>
    </submittedName>
</protein>
<gene>
    <name evidence="2" type="ORF">UFOVP1379_32</name>
    <name evidence="1" type="ORF">UFOVP942_5</name>
</gene>
<accession>A0A6J5PUD4</accession>
<dbReference type="EMBL" id="LR796888">
    <property type="protein sequence ID" value="CAB4172795.1"/>
    <property type="molecule type" value="Genomic_DNA"/>
</dbReference>
<sequence length="109" mass="11715">MASKEIKELLAMIQEMGGGHVFEIDNEEILSALLQENNDQLAKALTQRLPSGSIRIERQTTADSTIAAVHLQGVPMPFISDEEGLGVFLIGFAAGLTFMERVQAGDAGD</sequence>
<evidence type="ECO:0000313" key="1">
    <source>
        <dbReference type="EMBL" id="CAB4172795.1"/>
    </source>
</evidence>
<reference evidence="1" key="1">
    <citation type="submission" date="2020-05" db="EMBL/GenBank/DDBJ databases">
        <authorList>
            <person name="Chiriac C."/>
            <person name="Salcher M."/>
            <person name="Ghai R."/>
            <person name="Kavagutti S V."/>
        </authorList>
    </citation>
    <scope>NUCLEOTIDE SEQUENCE</scope>
</reference>
<evidence type="ECO:0000313" key="2">
    <source>
        <dbReference type="EMBL" id="CAB4203323.1"/>
    </source>
</evidence>
<dbReference type="EMBL" id="LR797329">
    <property type="protein sequence ID" value="CAB4203323.1"/>
    <property type="molecule type" value="Genomic_DNA"/>
</dbReference>